<sequence length="737" mass="82179">MPSSGWLLALLAMLAGMALGSAVTTLQRRHRERQRRLQACAEMAAPCLLLHADGRILQANTAARRLLGAPLAHLDDLHLPAAARSWLDEHGGGGETRRCELNRPAAAPLSLRLEKRLADLDGQDAGLTWLLLHDISQEEDDARGQQLWREALQDSRLALFEYRLAPRRVYGRVLAADNVLGLPPGWVDIGFDTWLERVHPDDRDALRTMLEHPEQLATGSAYLEFRFRHGHGHWEWLEQRAQLCHEDGRVSAIVGLCQSISSRKHAEIELLRREQVFRTLVENADDVIARYDLNLCCQFINRSITRYLPLPRHEHLGKTLRQQGWPQGALDTLEPAFQAVLARHEARHLEVELDVFGKAATFSIHLIPELGAHGELVSILAIGREITELRLGSRLLADENAVMEMIANNQPLNDILTRLCRLVEAQRPQAVCSIMLLNEQKTELNLAAGPSLPASFSGFLHGLTIGPETGSCGSAVFSGERVVVSDIAHDPRWENYRYLALPHGLRSCWSTPIYSSSREMLGAFAIYYPTPRNPGKTELRLADRCTHLASIALERDRHEKQLYFLATRDGLTGLLNRRSFMEVGEAEVLRSKRYGHDLSIMMMDLDHFKNINDQHGHATGDQVLQHFATLCGNTFRHADIVGRLGGEEFGVLLPFTTLAEAGILAERLRTEVDGSVVMACGVAVHYTVSIGISSVFPDDKDIDGPLCRADTLLYQAKTLGRNRIRYDGDPPSLPLAG</sequence>
<evidence type="ECO:0000256" key="2">
    <source>
        <dbReference type="ARBA" id="ARBA00034247"/>
    </source>
</evidence>
<dbReference type="SUPFAM" id="SSF55073">
    <property type="entry name" value="Nucleotide cyclase"/>
    <property type="match status" value="1"/>
</dbReference>
<dbReference type="InterPro" id="IPR050469">
    <property type="entry name" value="Diguanylate_Cyclase"/>
</dbReference>
<dbReference type="InterPro" id="IPR000160">
    <property type="entry name" value="GGDEF_dom"/>
</dbReference>
<dbReference type="Pfam" id="PF08448">
    <property type="entry name" value="PAS_4"/>
    <property type="match status" value="1"/>
</dbReference>
<dbReference type="SMART" id="SM00065">
    <property type="entry name" value="GAF"/>
    <property type="match status" value="1"/>
</dbReference>
<evidence type="ECO:0000259" key="3">
    <source>
        <dbReference type="PROSITE" id="PS50113"/>
    </source>
</evidence>
<dbReference type="InterPro" id="IPR035965">
    <property type="entry name" value="PAS-like_dom_sf"/>
</dbReference>
<dbReference type="InterPro" id="IPR000014">
    <property type="entry name" value="PAS"/>
</dbReference>
<dbReference type="STRING" id="1123014.SAMN02745746_00802"/>
<dbReference type="Pfam" id="PF00990">
    <property type="entry name" value="GGDEF"/>
    <property type="match status" value="1"/>
</dbReference>
<dbReference type="Gene3D" id="3.30.450.20">
    <property type="entry name" value="PAS domain"/>
    <property type="match status" value="2"/>
</dbReference>
<dbReference type="SUPFAM" id="SSF55781">
    <property type="entry name" value="GAF domain-like"/>
    <property type="match status" value="1"/>
</dbReference>
<dbReference type="FunFam" id="3.30.70.270:FF:000001">
    <property type="entry name" value="Diguanylate cyclase domain protein"/>
    <property type="match status" value="1"/>
</dbReference>
<dbReference type="InterPro" id="IPR029787">
    <property type="entry name" value="Nucleotide_cyclase"/>
</dbReference>
<dbReference type="PROSITE" id="PS50887">
    <property type="entry name" value="GGDEF"/>
    <property type="match status" value="1"/>
</dbReference>
<dbReference type="Gene3D" id="3.30.450.40">
    <property type="match status" value="1"/>
</dbReference>
<feature type="domain" description="PAC" evidence="3">
    <location>
        <begin position="221"/>
        <end position="272"/>
    </location>
</feature>
<evidence type="ECO:0000256" key="1">
    <source>
        <dbReference type="ARBA" id="ARBA00012528"/>
    </source>
</evidence>
<dbReference type="EC" id="2.7.7.65" evidence="1"/>
<feature type="domain" description="GGDEF" evidence="4">
    <location>
        <begin position="596"/>
        <end position="729"/>
    </location>
</feature>
<dbReference type="EMBL" id="FXAG01000003">
    <property type="protein sequence ID" value="SMF02460.1"/>
    <property type="molecule type" value="Genomic_DNA"/>
</dbReference>
<dbReference type="SMART" id="SM00267">
    <property type="entry name" value="GGDEF"/>
    <property type="match status" value="1"/>
</dbReference>
<dbReference type="PANTHER" id="PTHR45138">
    <property type="entry name" value="REGULATORY COMPONENTS OF SENSORY TRANSDUCTION SYSTEM"/>
    <property type="match status" value="1"/>
</dbReference>
<dbReference type="AlphaFoldDB" id="A0A1Y6BBA8"/>
<keyword evidence="6" id="KW-1185">Reference proteome</keyword>
<dbReference type="NCBIfam" id="TIGR00254">
    <property type="entry name" value="GGDEF"/>
    <property type="match status" value="1"/>
</dbReference>
<name>A0A1Y6BBA8_9NEIS</name>
<comment type="catalytic activity">
    <reaction evidence="2">
        <text>2 GTP = 3',3'-c-di-GMP + 2 diphosphate</text>
        <dbReference type="Rhea" id="RHEA:24898"/>
        <dbReference type="ChEBI" id="CHEBI:33019"/>
        <dbReference type="ChEBI" id="CHEBI:37565"/>
        <dbReference type="ChEBI" id="CHEBI:58805"/>
        <dbReference type="EC" id="2.7.7.65"/>
    </reaction>
</comment>
<dbReference type="InterPro" id="IPR029016">
    <property type="entry name" value="GAF-like_dom_sf"/>
</dbReference>
<evidence type="ECO:0000313" key="6">
    <source>
        <dbReference type="Proteomes" id="UP000192920"/>
    </source>
</evidence>
<gene>
    <name evidence="5" type="ORF">SAMN02745746_00802</name>
</gene>
<proteinExistence type="predicted"/>
<dbReference type="Proteomes" id="UP000192920">
    <property type="component" value="Unassembled WGS sequence"/>
</dbReference>
<evidence type="ECO:0000259" key="4">
    <source>
        <dbReference type="PROSITE" id="PS50887"/>
    </source>
</evidence>
<accession>A0A1Y6BBA8</accession>
<dbReference type="SUPFAM" id="SSF55785">
    <property type="entry name" value="PYP-like sensor domain (PAS domain)"/>
    <property type="match status" value="2"/>
</dbReference>
<dbReference type="CDD" id="cd01949">
    <property type="entry name" value="GGDEF"/>
    <property type="match status" value="1"/>
</dbReference>
<dbReference type="InterPro" id="IPR043128">
    <property type="entry name" value="Rev_trsase/Diguanyl_cyclase"/>
</dbReference>
<dbReference type="PANTHER" id="PTHR45138:SF9">
    <property type="entry name" value="DIGUANYLATE CYCLASE DGCM-RELATED"/>
    <property type="match status" value="1"/>
</dbReference>
<dbReference type="PROSITE" id="PS50113">
    <property type="entry name" value="PAC"/>
    <property type="match status" value="1"/>
</dbReference>
<dbReference type="Pfam" id="PF13185">
    <property type="entry name" value="GAF_2"/>
    <property type="match status" value="1"/>
</dbReference>
<evidence type="ECO:0000313" key="5">
    <source>
        <dbReference type="EMBL" id="SMF02460.1"/>
    </source>
</evidence>
<dbReference type="Pfam" id="PF08447">
    <property type="entry name" value="PAS_3"/>
    <property type="match status" value="1"/>
</dbReference>
<dbReference type="RefSeq" id="WP_085275143.1">
    <property type="nucleotide sequence ID" value="NZ_FXAG01000003.1"/>
</dbReference>
<dbReference type="CDD" id="cd00130">
    <property type="entry name" value="PAS"/>
    <property type="match status" value="2"/>
</dbReference>
<organism evidence="5 6">
    <name type="scientific">Pseudogulbenkiania subflava DSM 22618</name>
    <dbReference type="NCBI Taxonomy" id="1123014"/>
    <lineage>
        <taxon>Bacteria</taxon>
        <taxon>Pseudomonadati</taxon>
        <taxon>Pseudomonadota</taxon>
        <taxon>Betaproteobacteria</taxon>
        <taxon>Neisseriales</taxon>
        <taxon>Chromobacteriaceae</taxon>
        <taxon>Pseudogulbenkiania</taxon>
    </lineage>
</organism>
<dbReference type="InterPro" id="IPR000700">
    <property type="entry name" value="PAS-assoc_C"/>
</dbReference>
<dbReference type="InterPro" id="IPR013655">
    <property type="entry name" value="PAS_fold_3"/>
</dbReference>
<reference evidence="6" key="1">
    <citation type="submission" date="2017-04" db="EMBL/GenBank/DDBJ databases">
        <authorList>
            <person name="Varghese N."/>
            <person name="Submissions S."/>
        </authorList>
    </citation>
    <scope>NUCLEOTIDE SEQUENCE [LARGE SCALE GENOMIC DNA]</scope>
    <source>
        <strain evidence="6">DSM 22618</strain>
    </source>
</reference>
<dbReference type="InterPro" id="IPR003018">
    <property type="entry name" value="GAF"/>
</dbReference>
<protein>
    <recommendedName>
        <fullName evidence="1">diguanylate cyclase</fullName>
        <ecNumber evidence="1">2.7.7.65</ecNumber>
    </recommendedName>
</protein>
<dbReference type="InterPro" id="IPR013656">
    <property type="entry name" value="PAS_4"/>
</dbReference>
<dbReference type="Gene3D" id="3.30.70.270">
    <property type="match status" value="1"/>
</dbReference>
<dbReference type="GO" id="GO:0052621">
    <property type="term" value="F:diguanylate cyclase activity"/>
    <property type="evidence" value="ECO:0007669"/>
    <property type="project" value="UniProtKB-EC"/>
</dbReference>
<dbReference type="SMART" id="SM00091">
    <property type="entry name" value="PAS"/>
    <property type="match status" value="3"/>
</dbReference>